<reference evidence="1 2" key="1">
    <citation type="submission" date="2013-07" db="EMBL/GenBank/DDBJ databases">
        <title>Comparative Genomic and Metabolomic Analysis of Twelve Strains of Pseudoalteromonas luteoviolacea.</title>
        <authorList>
            <person name="Vynne N.G."/>
            <person name="Mansson M."/>
            <person name="Gram L."/>
        </authorList>
    </citation>
    <scope>NUCLEOTIDE SEQUENCE [LARGE SCALE GENOMIC DNA]</scope>
    <source>
        <strain evidence="1 2">DSM 6061</strain>
    </source>
</reference>
<dbReference type="Proteomes" id="UP000076643">
    <property type="component" value="Unassembled WGS sequence"/>
</dbReference>
<sequence length="315" mass="34586">MTLKLSSFLLLLAIFSDEVLGKDIIVYVKKEDPFVDGLIHVASGVSFTVIDPGFGELSDIKCTKSAQGTGVAKCRFRSANCNRNSSDENTYEIQLQSSFSGFMLNPNVFSIMVKGCSVVPPDEFTFVYKPKNKDIYIKSRDSLAQVARLAGGGTESISSFWSSQSSIDSIKAVASSYDSTTARRNLIDSNNLAVLYAGVANSYESESEEYKKYQSLAKSYEKYSVLTANLELAKTFGENPFKNQESIKVTPNLSDYIDNITKLKKSKDQLILDCLNCSTDKLEKGIELISESTALNSVSVSALKELANAKEKITE</sequence>
<evidence type="ECO:0000313" key="1">
    <source>
        <dbReference type="EMBL" id="KZN39538.1"/>
    </source>
</evidence>
<dbReference type="EMBL" id="AUYB01000099">
    <property type="protein sequence ID" value="KZN39538.1"/>
    <property type="molecule type" value="Genomic_DNA"/>
</dbReference>
<comment type="caution">
    <text evidence="1">The sequence shown here is derived from an EMBL/GenBank/DDBJ whole genome shotgun (WGS) entry which is preliminary data.</text>
</comment>
<gene>
    <name evidence="1" type="ORF">N475_14060</name>
</gene>
<keyword evidence="2" id="KW-1185">Reference proteome</keyword>
<protein>
    <submittedName>
        <fullName evidence="1">Uncharacterized protein</fullName>
    </submittedName>
</protein>
<proteinExistence type="predicted"/>
<organism evidence="1 2">
    <name type="scientific">Pseudoalteromonas luteoviolacea DSM 6061</name>
    <dbReference type="NCBI Taxonomy" id="1365250"/>
    <lineage>
        <taxon>Bacteria</taxon>
        <taxon>Pseudomonadati</taxon>
        <taxon>Pseudomonadota</taxon>
        <taxon>Gammaproteobacteria</taxon>
        <taxon>Alteromonadales</taxon>
        <taxon>Pseudoalteromonadaceae</taxon>
        <taxon>Pseudoalteromonas</taxon>
    </lineage>
</organism>
<dbReference type="RefSeq" id="WP_063355682.1">
    <property type="nucleotide sequence ID" value="NZ_AQHB01000039.1"/>
</dbReference>
<dbReference type="PATRIC" id="fig|1365250.3.peg.2040"/>
<dbReference type="AlphaFoldDB" id="A0A166X2V4"/>
<accession>A0A166X2V4</accession>
<evidence type="ECO:0000313" key="2">
    <source>
        <dbReference type="Proteomes" id="UP000076643"/>
    </source>
</evidence>
<name>A0A166X2V4_9GAMM</name>